<dbReference type="InterPro" id="IPR035901">
    <property type="entry name" value="GIY-YIG_endonuc_sf"/>
</dbReference>
<protein>
    <submittedName>
        <fullName evidence="2">GIY-YIG nuclease family protein</fullName>
    </submittedName>
</protein>
<organism evidence="2 3">
    <name type="scientific">Mesorhizobium onobrychidis</name>
    <dbReference type="NCBI Taxonomy" id="2775404"/>
    <lineage>
        <taxon>Bacteria</taxon>
        <taxon>Pseudomonadati</taxon>
        <taxon>Pseudomonadota</taxon>
        <taxon>Alphaproteobacteria</taxon>
        <taxon>Hyphomicrobiales</taxon>
        <taxon>Phyllobacteriaceae</taxon>
        <taxon>Mesorhizobium</taxon>
    </lineage>
</organism>
<evidence type="ECO:0000259" key="1">
    <source>
        <dbReference type="PROSITE" id="PS50164"/>
    </source>
</evidence>
<feature type="domain" description="GIY-YIG" evidence="1">
    <location>
        <begin position="182"/>
        <end position="266"/>
    </location>
</feature>
<keyword evidence="2" id="KW-0614">Plasmid</keyword>
<dbReference type="Gene3D" id="3.40.1440.10">
    <property type="entry name" value="GIY-YIG endonuclease"/>
    <property type="match status" value="1"/>
</dbReference>
<dbReference type="Proteomes" id="UP001058098">
    <property type="component" value="Plasmid pOM4"/>
</dbReference>
<reference evidence="2" key="1">
    <citation type="submission" date="2020-09" db="EMBL/GenBank/DDBJ databases">
        <title>Rhizobia associated with sainfoin plants.</title>
        <authorList>
            <person name="Asharfi S."/>
            <person name="Kuzmanovic N."/>
            <person name="Bunk B."/>
            <person name="Sproeer C."/>
            <person name="Becker M."/>
            <person name="Thuenen T."/>
        </authorList>
    </citation>
    <scope>NUCLEOTIDE SEQUENCE</scope>
    <source>
        <strain evidence="2">OM4</strain>
        <plasmid evidence="2">pOM4</plasmid>
    </source>
</reference>
<geneLocation type="plasmid" evidence="2 3">
    <name>pOM4</name>
</geneLocation>
<dbReference type="InterPro" id="IPR000305">
    <property type="entry name" value="GIY-YIG_endonuc"/>
</dbReference>
<accession>A0ABY5R850</accession>
<name>A0ABY5R850_9HYPH</name>
<keyword evidence="3" id="KW-1185">Reference proteome</keyword>
<gene>
    <name evidence="2" type="ORF">IHQ72_35490</name>
</gene>
<dbReference type="RefSeq" id="WP_258124232.1">
    <property type="nucleotide sequence ID" value="NZ_CP062230.1"/>
</dbReference>
<evidence type="ECO:0000313" key="3">
    <source>
        <dbReference type="Proteomes" id="UP001058098"/>
    </source>
</evidence>
<sequence length="417" mass="46679">MITFNGILRAENIDPSTVLLVRHQDGRSKSNRTPYSLWRTDPEALELYQRIQSKDRFPLGSRLASFVGTPSGETLFTGLYAVVERGFVPPGTIDPVSAESVEGLHLYTLDRDPRLDAYRGLLVVDWGQGFRSWIQKAQRQDKPILELRRTVADPPFPGFTEFRHDVDTIEAIPESWKEVLRSVKGVYVLACKETGKLYVGSAKGEESLWGRFADYAASGHGGNVELKKRGKRTYQVSVLEVTNSAVGIERLEELWKRKLMSREHGLNDPVFSPDLEAISAFAEKFADRQFSFGEWAGGETKDGATQMPWLKMSDDAMAFVKAAYDGRWILDGEFSWVQWKESEEARRLFNESGRIEKANVRQLARLLTALIRSDHFAEGTLNGAFQSGLLPRIVRRAAVLAGSLTRADPLAPTAAAP</sequence>
<proteinExistence type="predicted"/>
<dbReference type="Pfam" id="PF20118">
    <property type="entry name" value="DUF6508"/>
    <property type="match status" value="1"/>
</dbReference>
<dbReference type="PROSITE" id="PS50164">
    <property type="entry name" value="GIY_YIG"/>
    <property type="match status" value="1"/>
</dbReference>
<dbReference type="Pfam" id="PF01541">
    <property type="entry name" value="GIY-YIG"/>
    <property type="match status" value="1"/>
</dbReference>
<evidence type="ECO:0000313" key="2">
    <source>
        <dbReference type="EMBL" id="UVC19369.1"/>
    </source>
</evidence>
<dbReference type="InterPro" id="IPR045425">
    <property type="entry name" value="DUF6508"/>
</dbReference>
<dbReference type="EMBL" id="CP062230">
    <property type="protein sequence ID" value="UVC19369.1"/>
    <property type="molecule type" value="Genomic_DNA"/>
</dbReference>
<dbReference type="SUPFAM" id="SSF82771">
    <property type="entry name" value="GIY-YIG endonuclease"/>
    <property type="match status" value="1"/>
</dbReference>
<dbReference type="CDD" id="cd10446">
    <property type="entry name" value="GIY-YIG_unchar_1"/>
    <property type="match status" value="1"/>
</dbReference>